<protein>
    <recommendedName>
        <fullName evidence="6 7">Methionine aminopeptidase</fullName>
        <shortName evidence="6">MAP</shortName>
        <shortName evidence="6">MetAP</shortName>
        <ecNumber evidence="6 7">3.4.11.18</ecNumber>
    </recommendedName>
    <alternativeName>
        <fullName evidence="6">Peptidase M</fullName>
    </alternativeName>
</protein>
<reference evidence="9 10" key="1">
    <citation type="submission" date="2019-03" db="EMBL/GenBank/DDBJ databases">
        <title>Metabolic potential of uncultured bacteria and archaea associated with petroleum seepage in deep-sea sediments.</title>
        <authorList>
            <person name="Dong X."/>
            <person name="Hubert C."/>
        </authorList>
    </citation>
    <scope>NUCLEOTIDE SEQUENCE [LARGE SCALE GENOMIC DNA]</scope>
    <source>
        <strain evidence="9">E44_bin18</strain>
    </source>
</reference>
<dbReference type="EC" id="3.4.11.18" evidence="6 7"/>
<organism evidence="9 10">
    <name type="scientific">candidate division TA06 bacterium</name>
    <dbReference type="NCBI Taxonomy" id="2250710"/>
    <lineage>
        <taxon>Bacteria</taxon>
        <taxon>Bacteria division TA06</taxon>
    </lineage>
</organism>
<dbReference type="GO" id="GO:0046872">
    <property type="term" value="F:metal ion binding"/>
    <property type="evidence" value="ECO:0007669"/>
    <property type="project" value="UniProtKB-UniRule"/>
</dbReference>
<dbReference type="Proteomes" id="UP000315525">
    <property type="component" value="Unassembled WGS sequence"/>
</dbReference>
<evidence type="ECO:0000313" key="9">
    <source>
        <dbReference type="EMBL" id="TET45627.1"/>
    </source>
</evidence>
<dbReference type="InterPro" id="IPR000994">
    <property type="entry name" value="Pept_M24"/>
</dbReference>
<evidence type="ECO:0000256" key="2">
    <source>
        <dbReference type="ARBA" id="ARBA00022438"/>
    </source>
</evidence>
<evidence type="ECO:0000256" key="1">
    <source>
        <dbReference type="ARBA" id="ARBA00002521"/>
    </source>
</evidence>
<evidence type="ECO:0000256" key="6">
    <source>
        <dbReference type="HAMAP-Rule" id="MF_01974"/>
    </source>
</evidence>
<feature type="binding site" evidence="6">
    <location>
        <position position="77"/>
    </location>
    <ligand>
        <name>substrate</name>
    </ligand>
</feature>
<comment type="caution">
    <text evidence="9">The sequence shown here is derived from an EMBL/GenBank/DDBJ whole genome shotgun (WGS) entry which is preliminary data.</text>
</comment>
<dbReference type="PANTHER" id="PTHR43330">
    <property type="entry name" value="METHIONINE AMINOPEPTIDASE"/>
    <property type="match status" value="1"/>
</dbReference>
<dbReference type="GO" id="GO:0004239">
    <property type="term" value="F:initiator methionyl aminopeptidase activity"/>
    <property type="evidence" value="ECO:0007669"/>
    <property type="project" value="UniProtKB-UniRule"/>
</dbReference>
<feature type="domain" description="Peptidase M24" evidence="8">
    <location>
        <begin position="11"/>
        <end position="239"/>
    </location>
</feature>
<dbReference type="PRINTS" id="PR00599">
    <property type="entry name" value="MAPEPTIDASE"/>
</dbReference>
<feature type="binding site" evidence="6">
    <location>
        <position position="201"/>
    </location>
    <ligand>
        <name>a divalent metal cation</name>
        <dbReference type="ChEBI" id="CHEBI:60240"/>
        <label>2</label>
        <note>catalytic</note>
    </ligand>
</feature>
<dbReference type="Pfam" id="PF00557">
    <property type="entry name" value="Peptidase_M24"/>
    <property type="match status" value="1"/>
</dbReference>
<comment type="subunit">
    <text evidence="6">Monomer.</text>
</comment>
<dbReference type="GO" id="GO:0006508">
    <property type="term" value="P:proteolysis"/>
    <property type="evidence" value="ECO:0007669"/>
    <property type="project" value="UniProtKB-KW"/>
</dbReference>
<dbReference type="NCBIfam" id="TIGR00500">
    <property type="entry name" value="met_pdase_I"/>
    <property type="match status" value="1"/>
</dbReference>
<keyword evidence="2 6" id="KW-0031">Aminopeptidase</keyword>
<dbReference type="InterPro" id="IPR002467">
    <property type="entry name" value="Pept_M24A_MAP1"/>
</dbReference>
<comment type="function">
    <text evidence="1 6">Removes the N-terminal methionine from nascent proteins. The N-terminal methionine is often cleaved when the second residue in the primary sequence is small and uncharged (Met-Ala-, Cys, Gly, Pro, Ser, Thr, or Val). Requires deformylation of the N(alpha)-formylated initiator methionine before it can be hydrolyzed.</text>
</comment>
<dbReference type="SUPFAM" id="SSF55920">
    <property type="entry name" value="Creatinase/aminopeptidase"/>
    <property type="match status" value="1"/>
</dbReference>
<dbReference type="GO" id="GO:0005829">
    <property type="term" value="C:cytosol"/>
    <property type="evidence" value="ECO:0007669"/>
    <property type="project" value="TreeGrafter"/>
</dbReference>
<evidence type="ECO:0000256" key="5">
    <source>
        <dbReference type="ARBA" id="ARBA00022801"/>
    </source>
</evidence>
<dbReference type="GO" id="GO:0070006">
    <property type="term" value="F:metalloaminopeptidase activity"/>
    <property type="evidence" value="ECO:0007669"/>
    <property type="project" value="UniProtKB-UniRule"/>
</dbReference>
<feature type="binding site" evidence="6">
    <location>
        <position position="232"/>
    </location>
    <ligand>
        <name>a divalent metal cation</name>
        <dbReference type="ChEBI" id="CHEBI:60240"/>
        <label>1</label>
    </ligand>
</feature>
<name>A0A523USV5_UNCT6</name>
<dbReference type="Gene3D" id="3.90.230.10">
    <property type="entry name" value="Creatinase/methionine aminopeptidase superfamily"/>
    <property type="match status" value="1"/>
</dbReference>
<dbReference type="PANTHER" id="PTHR43330:SF27">
    <property type="entry name" value="METHIONINE AMINOPEPTIDASE"/>
    <property type="match status" value="1"/>
</dbReference>
<keyword evidence="5 6" id="KW-0378">Hydrolase</keyword>
<dbReference type="EMBL" id="SOJN01000079">
    <property type="protein sequence ID" value="TET45627.1"/>
    <property type="molecule type" value="Genomic_DNA"/>
</dbReference>
<comment type="catalytic activity">
    <reaction evidence="6 7">
        <text>Release of N-terminal amino acids, preferentially methionine, from peptides and arylamides.</text>
        <dbReference type="EC" id="3.4.11.18"/>
    </reaction>
</comment>
<feature type="binding site" evidence="6">
    <location>
        <position position="105"/>
    </location>
    <ligand>
        <name>a divalent metal cation</name>
        <dbReference type="ChEBI" id="CHEBI:60240"/>
        <label>2</label>
        <note>catalytic</note>
    </ligand>
</feature>
<evidence type="ECO:0000313" key="10">
    <source>
        <dbReference type="Proteomes" id="UP000315525"/>
    </source>
</evidence>
<feature type="binding site" evidence="6">
    <location>
        <position position="94"/>
    </location>
    <ligand>
        <name>a divalent metal cation</name>
        <dbReference type="ChEBI" id="CHEBI:60240"/>
        <label>1</label>
    </ligand>
</feature>
<evidence type="ECO:0000256" key="7">
    <source>
        <dbReference type="RuleBase" id="RU003653"/>
    </source>
</evidence>
<sequence>MIELKSKEEVEEIRKACRIVAETLQILKESCKSGITTKELDAVAEAHIRERGGYPAFLGYRGYPAALCASVNDGIIHGIPDDRKLKEGDIVSFDIGVKLNGFHGDAALTGSVGSIDTEAEKLMRVTEEALFKGLEQAKVGNRLLDISHAIQNHAEANSFSVVRQFVGHGIGRELHEEPQIPNFGKPHRGPRLVEGMVLCIEPMVNQGTSEVKILEDGWTALTADGKLSAHFEHCVAITKSGPDILTRA</sequence>
<gene>
    <name evidence="6 9" type="primary">map</name>
    <name evidence="9" type="ORF">E3J62_07010</name>
</gene>
<evidence type="ECO:0000259" key="8">
    <source>
        <dbReference type="Pfam" id="PF00557"/>
    </source>
</evidence>
<keyword evidence="3 6" id="KW-0645">Protease</keyword>
<proteinExistence type="inferred from homology"/>
<feature type="binding site" evidence="6">
    <location>
        <position position="105"/>
    </location>
    <ligand>
        <name>a divalent metal cation</name>
        <dbReference type="ChEBI" id="CHEBI:60240"/>
        <label>1</label>
    </ligand>
</feature>
<feature type="binding site" evidence="6">
    <location>
        <position position="175"/>
    </location>
    <ligand>
        <name>substrate</name>
    </ligand>
</feature>
<accession>A0A523USV5</accession>
<dbReference type="InterPro" id="IPR001714">
    <property type="entry name" value="Pept_M24_MAP"/>
</dbReference>
<dbReference type="PROSITE" id="PS00680">
    <property type="entry name" value="MAP_1"/>
    <property type="match status" value="1"/>
</dbReference>
<dbReference type="InterPro" id="IPR036005">
    <property type="entry name" value="Creatinase/aminopeptidase-like"/>
</dbReference>
<dbReference type="AlphaFoldDB" id="A0A523USV5"/>
<dbReference type="CDD" id="cd01086">
    <property type="entry name" value="MetAP1"/>
    <property type="match status" value="1"/>
</dbReference>
<feature type="binding site" evidence="6">
    <location>
        <position position="168"/>
    </location>
    <ligand>
        <name>a divalent metal cation</name>
        <dbReference type="ChEBI" id="CHEBI:60240"/>
        <label>2</label>
        <note>catalytic</note>
    </ligand>
</feature>
<keyword evidence="4 6" id="KW-0479">Metal-binding</keyword>
<comment type="similarity">
    <text evidence="6">Belongs to the peptidase M24A family. Methionine aminopeptidase type 1 subfamily.</text>
</comment>
<evidence type="ECO:0000256" key="3">
    <source>
        <dbReference type="ARBA" id="ARBA00022670"/>
    </source>
</evidence>
<dbReference type="HAMAP" id="MF_01974">
    <property type="entry name" value="MetAP_1"/>
    <property type="match status" value="1"/>
</dbReference>
<feature type="binding site" evidence="6">
    <location>
        <position position="232"/>
    </location>
    <ligand>
        <name>a divalent metal cation</name>
        <dbReference type="ChEBI" id="CHEBI:60240"/>
        <label>2</label>
        <note>catalytic</note>
    </ligand>
</feature>
<comment type="cofactor">
    <cofactor evidence="6">
        <name>Co(2+)</name>
        <dbReference type="ChEBI" id="CHEBI:48828"/>
    </cofactor>
    <cofactor evidence="6">
        <name>Zn(2+)</name>
        <dbReference type="ChEBI" id="CHEBI:29105"/>
    </cofactor>
    <cofactor evidence="6">
        <name>Mn(2+)</name>
        <dbReference type="ChEBI" id="CHEBI:29035"/>
    </cofactor>
    <cofactor evidence="6">
        <name>Fe(2+)</name>
        <dbReference type="ChEBI" id="CHEBI:29033"/>
    </cofactor>
    <text evidence="6">Binds 2 divalent metal cations per subunit. Has a high-affinity and a low affinity metal-binding site. The true nature of the physiological cofactor is under debate. The enzyme is active with cobalt, zinc, manganese or divalent iron ions. Most likely, methionine aminopeptidases function as mononuclear Fe(2+)-metalloproteases under physiological conditions, and the catalytically relevant metal-binding site has been assigned to the histidine-containing high-affinity site.</text>
</comment>
<evidence type="ECO:0000256" key="4">
    <source>
        <dbReference type="ARBA" id="ARBA00022723"/>
    </source>
</evidence>